<evidence type="ECO:0000313" key="2">
    <source>
        <dbReference type="EMBL" id="GHC44826.1"/>
    </source>
</evidence>
<dbReference type="PANTHER" id="PTHR34475:SF1">
    <property type="entry name" value="CYTOSKELETON PROTEIN RODZ"/>
    <property type="match status" value="1"/>
</dbReference>
<dbReference type="InterPro" id="IPR025194">
    <property type="entry name" value="RodZ-like_C"/>
</dbReference>
<reference evidence="2" key="1">
    <citation type="journal article" date="2014" name="Int. J. Syst. Evol. Microbiol.">
        <title>Complete genome sequence of Corynebacterium casei LMG S-19264T (=DSM 44701T), isolated from a smear-ripened cheese.</title>
        <authorList>
            <consortium name="US DOE Joint Genome Institute (JGI-PGF)"/>
            <person name="Walter F."/>
            <person name="Albersmeier A."/>
            <person name="Kalinowski J."/>
            <person name="Ruckert C."/>
        </authorList>
    </citation>
    <scope>NUCLEOTIDE SEQUENCE</scope>
    <source>
        <strain evidence="2">KCTC 23310</strain>
    </source>
</reference>
<dbReference type="AlphaFoldDB" id="A0A918TEP5"/>
<dbReference type="PANTHER" id="PTHR34475">
    <property type="match status" value="1"/>
</dbReference>
<feature type="domain" description="Cytoskeleton protein RodZ-like C-terminal" evidence="1">
    <location>
        <begin position="280"/>
        <end position="348"/>
    </location>
</feature>
<dbReference type="Pfam" id="PF13413">
    <property type="entry name" value="HTH_25"/>
    <property type="match status" value="1"/>
</dbReference>
<accession>A0A918TEP5</accession>
<dbReference type="Proteomes" id="UP000638981">
    <property type="component" value="Unassembled WGS sequence"/>
</dbReference>
<dbReference type="GO" id="GO:0003677">
    <property type="term" value="F:DNA binding"/>
    <property type="evidence" value="ECO:0007669"/>
    <property type="project" value="InterPro"/>
</dbReference>
<evidence type="ECO:0000313" key="3">
    <source>
        <dbReference type="Proteomes" id="UP000638981"/>
    </source>
</evidence>
<name>A0A918TEP5_9RHOB</name>
<protein>
    <submittedName>
        <fullName evidence="2">4-hydroxy-3-methylbut-2-en-1-yl diphosphate synthase</fullName>
    </submittedName>
</protein>
<dbReference type="Pfam" id="PF13464">
    <property type="entry name" value="RodZ_C"/>
    <property type="match status" value="1"/>
</dbReference>
<keyword evidence="3" id="KW-1185">Reference proteome</keyword>
<reference evidence="2" key="2">
    <citation type="submission" date="2020-09" db="EMBL/GenBank/DDBJ databases">
        <authorList>
            <person name="Sun Q."/>
            <person name="Kim S."/>
        </authorList>
    </citation>
    <scope>NUCLEOTIDE SEQUENCE</scope>
    <source>
        <strain evidence="2">KCTC 23310</strain>
    </source>
</reference>
<sequence>MIWRRTKPSVAEAETPKGFDDFELRLGDLMRGERATLGKSLLDVQRELKIKATYIAAIENCDISAFESPGFVAGYVRSYARYLGMDADAAFHQFCAEADFEIAHGMSSAAAAPANKTRPPLGAEVRDPFADPNASFVPRSESWLSRVEPAAVGSVLVLLGLIGGLGYGGWTVLQEVQRVQIAPVEQPPVVVADIDPVGGISLTAPDANVADGRVTRLDRPDPLAEPIVVPRDGPIAAIDPGRMAGAATPAEGESAVDQALAEAMGPEAPQVVEKPKVVTIVAARPSWVEVKAPDGTILFSETLDAGQSYVVPQLEEAALLKAGNSGATYFMIGDTTYGPVATDGRVAKNVPLSVDAVTETYAAVDLSSDAELQKAVQAVADASDVIAPDAPAE</sequence>
<dbReference type="InterPro" id="IPR010982">
    <property type="entry name" value="Lambda_DNA-bd_dom_sf"/>
</dbReference>
<proteinExistence type="predicted"/>
<evidence type="ECO:0000259" key="1">
    <source>
        <dbReference type="Pfam" id="PF13464"/>
    </source>
</evidence>
<dbReference type="EMBL" id="BMYJ01000001">
    <property type="protein sequence ID" value="GHC44826.1"/>
    <property type="molecule type" value="Genomic_DNA"/>
</dbReference>
<dbReference type="RefSeq" id="WP_189409658.1">
    <property type="nucleotide sequence ID" value="NZ_BMYJ01000001.1"/>
</dbReference>
<organism evidence="2 3">
    <name type="scientific">Neogemmobacter tilapiae</name>
    <dbReference type="NCBI Taxonomy" id="875041"/>
    <lineage>
        <taxon>Bacteria</taxon>
        <taxon>Pseudomonadati</taxon>
        <taxon>Pseudomonadota</taxon>
        <taxon>Alphaproteobacteria</taxon>
        <taxon>Rhodobacterales</taxon>
        <taxon>Paracoccaceae</taxon>
        <taxon>Neogemmobacter</taxon>
    </lineage>
</organism>
<comment type="caution">
    <text evidence="2">The sequence shown here is derived from an EMBL/GenBank/DDBJ whole genome shotgun (WGS) entry which is preliminary data.</text>
</comment>
<dbReference type="InterPro" id="IPR050400">
    <property type="entry name" value="Bact_Cytoskel_RodZ"/>
</dbReference>
<gene>
    <name evidence="2" type="ORF">GCM10007315_02620</name>
</gene>
<dbReference type="Gene3D" id="1.10.260.40">
    <property type="entry name" value="lambda repressor-like DNA-binding domains"/>
    <property type="match status" value="1"/>
</dbReference>